<evidence type="ECO:0000313" key="2">
    <source>
        <dbReference type="Proteomes" id="UP001516400"/>
    </source>
</evidence>
<protein>
    <submittedName>
        <fullName evidence="1">Uncharacterized protein</fullName>
    </submittedName>
</protein>
<accession>A0ABD2P1J6</accession>
<keyword evidence="2" id="KW-1185">Reference proteome</keyword>
<dbReference type="AlphaFoldDB" id="A0ABD2P1J6"/>
<dbReference type="EMBL" id="JABFTP020000165">
    <property type="protein sequence ID" value="KAL3284531.1"/>
    <property type="molecule type" value="Genomic_DNA"/>
</dbReference>
<dbReference type="Proteomes" id="UP001516400">
    <property type="component" value="Unassembled WGS sequence"/>
</dbReference>
<evidence type="ECO:0000313" key="1">
    <source>
        <dbReference type="EMBL" id="KAL3284531.1"/>
    </source>
</evidence>
<sequence>MREGAKGLKNEMMMLSIENDRYCIELKHIKDIPPSSKEIHGKVRIQKPTGDVRVGANVNVISDILVPVLTEEREREGTYSEETLGMNSGGEPECGTEIMNPEAEEFCRKSKITEIGDQYAKSFKEVFGDLGREPKYHIQTTIIGNIEMATLARRVFSEVKNHDGEDYVFFVFKTRNIDNTRTLNMALRYLLPISKFTNLTIVAEVSTVGDDEIICRMKEYIKYYRESQINSSNQLIVSYDRRRSTIRRKVEEVFAGERMRRLAMSSV</sequence>
<name>A0ABD2P1J6_9CUCU</name>
<comment type="caution">
    <text evidence="1">The sequence shown here is derived from an EMBL/GenBank/DDBJ whole genome shotgun (WGS) entry which is preliminary data.</text>
</comment>
<reference evidence="1 2" key="1">
    <citation type="journal article" date="2021" name="BMC Biol.">
        <title>Horizontally acquired antibacterial genes associated with adaptive radiation of ladybird beetles.</title>
        <authorList>
            <person name="Li H.S."/>
            <person name="Tang X.F."/>
            <person name="Huang Y.H."/>
            <person name="Xu Z.Y."/>
            <person name="Chen M.L."/>
            <person name="Du X.Y."/>
            <person name="Qiu B.Y."/>
            <person name="Chen P.T."/>
            <person name="Zhang W."/>
            <person name="Slipinski A."/>
            <person name="Escalona H.E."/>
            <person name="Waterhouse R.M."/>
            <person name="Zwick A."/>
            <person name="Pang H."/>
        </authorList>
    </citation>
    <scope>NUCLEOTIDE SEQUENCE [LARGE SCALE GENOMIC DNA]</scope>
    <source>
        <strain evidence="1">SYSU2018</strain>
    </source>
</reference>
<organism evidence="1 2">
    <name type="scientific">Cryptolaemus montrouzieri</name>
    <dbReference type="NCBI Taxonomy" id="559131"/>
    <lineage>
        <taxon>Eukaryota</taxon>
        <taxon>Metazoa</taxon>
        <taxon>Ecdysozoa</taxon>
        <taxon>Arthropoda</taxon>
        <taxon>Hexapoda</taxon>
        <taxon>Insecta</taxon>
        <taxon>Pterygota</taxon>
        <taxon>Neoptera</taxon>
        <taxon>Endopterygota</taxon>
        <taxon>Coleoptera</taxon>
        <taxon>Polyphaga</taxon>
        <taxon>Cucujiformia</taxon>
        <taxon>Coccinelloidea</taxon>
        <taxon>Coccinellidae</taxon>
        <taxon>Scymninae</taxon>
        <taxon>Scymnini</taxon>
        <taxon>Cryptolaemus</taxon>
    </lineage>
</organism>
<proteinExistence type="predicted"/>
<gene>
    <name evidence="1" type="ORF">HHI36_018689</name>
</gene>